<evidence type="ECO:0000256" key="1">
    <source>
        <dbReference type="SAM" id="Phobius"/>
    </source>
</evidence>
<dbReference type="EMBL" id="VUMU01000018">
    <property type="protein sequence ID" value="MST59018.1"/>
    <property type="molecule type" value="Genomic_DNA"/>
</dbReference>
<gene>
    <name evidence="2" type="ORF">FYJ59_12380</name>
</gene>
<dbReference type="Proteomes" id="UP000476055">
    <property type="component" value="Unassembled WGS sequence"/>
</dbReference>
<accession>A0A6L5YM06</accession>
<comment type="caution">
    <text evidence="2">The sequence shown here is derived from an EMBL/GenBank/DDBJ whole genome shotgun (WGS) entry which is preliminary data.</text>
</comment>
<dbReference type="AlphaFoldDB" id="A0A6L5YM06"/>
<keyword evidence="1" id="KW-1133">Transmembrane helix</keyword>
<feature type="transmembrane region" description="Helical" evidence="1">
    <location>
        <begin position="20"/>
        <end position="37"/>
    </location>
</feature>
<organism evidence="2 3">
    <name type="scientific">Waltera intestinalis</name>
    <dbReference type="NCBI Taxonomy" id="2606635"/>
    <lineage>
        <taxon>Bacteria</taxon>
        <taxon>Bacillati</taxon>
        <taxon>Bacillota</taxon>
        <taxon>Clostridia</taxon>
        <taxon>Lachnospirales</taxon>
        <taxon>Lachnospiraceae</taxon>
        <taxon>Waltera</taxon>
    </lineage>
</organism>
<protein>
    <submittedName>
        <fullName evidence="2">Uncharacterized protein</fullName>
    </submittedName>
</protein>
<feature type="transmembrane region" description="Helical" evidence="1">
    <location>
        <begin position="49"/>
        <end position="72"/>
    </location>
</feature>
<keyword evidence="1" id="KW-0812">Transmembrane</keyword>
<proteinExistence type="predicted"/>
<evidence type="ECO:0000313" key="3">
    <source>
        <dbReference type="Proteomes" id="UP000476055"/>
    </source>
</evidence>
<reference evidence="2 3" key="1">
    <citation type="submission" date="2019-08" db="EMBL/GenBank/DDBJ databases">
        <title>In-depth cultivation of the pig gut microbiome towards novel bacterial diversity and tailored functional studies.</title>
        <authorList>
            <person name="Wylensek D."/>
            <person name="Hitch T.C.A."/>
            <person name="Clavel T."/>
        </authorList>
    </citation>
    <scope>NUCLEOTIDE SEQUENCE [LARGE SCALE GENOMIC DNA]</scope>
    <source>
        <strain evidence="2 3">WCA3-601-WT-6H</strain>
    </source>
</reference>
<keyword evidence="3" id="KW-1185">Reference proteome</keyword>
<name>A0A6L5YM06_9FIRM</name>
<sequence length="292" mass="32914">MMTLLKSATNGWLDYTQHGKYAALLLAAILYLGYCLWKSKAARNGGKQPLFYLYAVLITLACICPVTAVILMKYQTAFYSYVWIWAAVPQTALIAWACTEFLYTLWREKSIRNVAATLLLAGIVILSGNPVSDRTDSQLTQVEAPRETLRQLSEYHLEESGETKYSLWAPKEILAAARAYSADIHPVYGRSIWDAALGSYSYDTYETWQEDLYLWMNHLEETGEPEYVRTEENTGERTIDFRTCLDSAAAAGVDYILLPGDLPKDTVEKLQETLGTDTELKTTAGYYLIEIG</sequence>
<dbReference type="RefSeq" id="WP_154497881.1">
    <property type="nucleotide sequence ID" value="NZ_VUMU01000018.1"/>
</dbReference>
<keyword evidence="1" id="KW-0472">Membrane</keyword>
<evidence type="ECO:0000313" key="2">
    <source>
        <dbReference type="EMBL" id="MST59018.1"/>
    </source>
</evidence>
<feature type="transmembrane region" description="Helical" evidence="1">
    <location>
        <begin position="78"/>
        <end position="98"/>
    </location>
</feature>